<reference evidence="2 3" key="2">
    <citation type="submission" date="2024-07" db="EMBL/GenBank/DDBJ databases">
        <authorList>
            <person name="Akdeniz Z."/>
        </authorList>
    </citation>
    <scope>NUCLEOTIDE SEQUENCE [LARGE SCALE GENOMIC DNA]</scope>
</reference>
<dbReference type="EMBL" id="CAXDID020000030">
    <property type="protein sequence ID" value="CAL5993695.1"/>
    <property type="molecule type" value="Genomic_DNA"/>
</dbReference>
<sequence>MNTCEQDILTIISDYLKYENSADQQRLIFHVLMLSQMDYDKLFAHISFVTNVCSKQLQIIFKQMTHQKFYIQETQNVVSQVTTDLTAKRQQLKQSWNDIQFEQLFVKCVKIILELEQTEINNIQLCQLVDNYLKANKSITFWNRLSSLITKTPTQLRQYFTKSFRKYLFVQCLSDKDKYILKELIQKYVNMKPGEIADQLEQISGNNYFRRNVIMFIVQNKAKK</sequence>
<gene>
    <name evidence="2" type="ORF">HINF_LOCUS13193</name>
    <name evidence="1" type="ORF">HINF_LOCUS29703</name>
</gene>
<organism evidence="1">
    <name type="scientific">Hexamita inflata</name>
    <dbReference type="NCBI Taxonomy" id="28002"/>
    <lineage>
        <taxon>Eukaryota</taxon>
        <taxon>Metamonada</taxon>
        <taxon>Diplomonadida</taxon>
        <taxon>Hexamitidae</taxon>
        <taxon>Hexamitinae</taxon>
        <taxon>Hexamita</taxon>
    </lineage>
</organism>
<keyword evidence="3" id="KW-1185">Reference proteome</keyword>
<dbReference type="Proteomes" id="UP001642409">
    <property type="component" value="Unassembled WGS sequence"/>
</dbReference>
<evidence type="ECO:0000313" key="1">
    <source>
        <dbReference type="EMBL" id="CAI9942058.1"/>
    </source>
</evidence>
<name>A0AA86UJ74_9EUKA</name>
<accession>A0AA86UJ74</accession>
<reference evidence="1" key="1">
    <citation type="submission" date="2023-06" db="EMBL/GenBank/DDBJ databases">
        <authorList>
            <person name="Kurt Z."/>
        </authorList>
    </citation>
    <scope>NUCLEOTIDE SEQUENCE</scope>
</reference>
<evidence type="ECO:0000313" key="3">
    <source>
        <dbReference type="Proteomes" id="UP001642409"/>
    </source>
</evidence>
<comment type="caution">
    <text evidence="1">The sequence shown here is derived from an EMBL/GenBank/DDBJ whole genome shotgun (WGS) entry which is preliminary data.</text>
</comment>
<dbReference type="AlphaFoldDB" id="A0AA86UJ74"/>
<protein>
    <submittedName>
        <fullName evidence="2">Hypothetical_protein</fullName>
    </submittedName>
</protein>
<evidence type="ECO:0000313" key="2">
    <source>
        <dbReference type="EMBL" id="CAL5993695.1"/>
    </source>
</evidence>
<dbReference type="EMBL" id="CATOUU010000697">
    <property type="protein sequence ID" value="CAI9942058.1"/>
    <property type="molecule type" value="Genomic_DNA"/>
</dbReference>
<proteinExistence type="predicted"/>